<dbReference type="NCBIfam" id="TIGR02727">
    <property type="entry name" value="MTHFS_bact"/>
    <property type="match status" value="1"/>
</dbReference>
<sequence>MTMPPSPLRDIDKAALRAAALARRDALPAETRERYSHAVAERAARLPLGPGPVSGFWPIRSELDPRPLMRLLAARGATLALPRVERPSLSFRKFAFDDPLVSAGFGLSEPPPHAPVVRPAVMLVPLAAFDRRGHRIGYGAGLYDRAIAAAADGAPLLTVGVAFSTQEVPSVPDEAHDRALDWIVTECETIAPGGA</sequence>
<keyword evidence="2 4" id="KW-0547">Nucleotide-binding</keyword>
<keyword evidence="3 4" id="KW-0067">ATP-binding</keyword>
<keyword evidence="5" id="KW-0436">Ligase</keyword>
<dbReference type="SUPFAM" id="SSF100950">
    <property type="entry name" value="NagB/RpiA/CoA transferase-like"/>
    <property type="match status" value="1"/>
</dbReference>
<evidence type="ECO:0000256" key="2">
    <source>
        <dbReference type="ARBA" id="ARBA00022741"/>
    </source>
</evidence>
<evidence type="ECO:0000256" key="4">
    <source>
        <dbReference type="RuleBase" id="RU361279"/>
    </source>
</evidence>
<keyword evidence="4" id="KW-0460">Magnesium</keyword>
<comment type="similarity">
    <text evidence="1 4">Belongs to the 5-formyltetrahydrofolate cyclo-ligase family.</text>
</comment>
<dbReference type="GO" id="GO:0030272">
    <property type="term" value="F:5-formyltetrahydrofolate cyclo-ligase activity"/>
    <property type="evidence" value="ECO:0007669"/>
    <property type="project" value="UniProtKB-EC"/>
</dbReference>
<keyword evidence="6" id="KW-1185">Reference proteome</keyword>
<protein>
    <recommendedName>
        <fullName evidence="4">5-formyltetrahydrofolate cyclo-ligase</fullName>
        <ecNumber evidence="4">6.3.3.2</ecNumber>
    </recommendedName>
</protein>
<keyword evidence="4" id="KW-0479">Metal-binding</keyword>
<dbReference type="InterPro" id="IPR002698">
    <property type="entry name" value="FTHF_cligase"/>
</dbReference>
<evidence type="ECO:0000256" key="1">
    <source>
        <dbReference type="ARBA" id="ARBA00010638"/>
    </source>
</evidence>
<comment type="catalytic activity">
    <reaction evidence="4">
        <text>(6S)-5-formyl-5,6,7,8-tetrahydrofolate + ATP = (6R)-5,10-methenyltetrahydrofolate + ADP + phosphate</text>
        <dbReference type="Rhea" id="RHEA:10488"/>
        <dbReference type="ChEBI" id="CHEBI:30616"/>
        <dbReference type="ChEBI" id="CHEBI:43474"/>
        <dbReference type="ChEBI" id="CHEBI:57455"/>
        <dbReference type="ChEBI" id="CHEBI:57457"/>
        <dbReference type="ChEBI" id="CHEBI:456216"/>
        <dbReference type="EC" id="6.3.3.2"/>
    </reaction>
</comment>
<evidence type="ECO:0000256" key="3">
    <source>
        <dbReference type="ARBA" id="ARBA00022840"/>
    </source>
</evidence>
<dbReference type="PIRSF" id="PIRSF006806">
    <property type="entry name" value="FTHF_cligase"/>
    <property type="match status" value="1"/>
</dbReference>
<name>A0ABT1LF77_9HYPH</name>
<dbReference type="PANTHER" id="PTHR23407">
    <property type="entry name" value="ATPASE INHIBITOR/5-FORMYLTETRAHYDROFOLATE CYCLO-LIGASE"/>
    <property type="match status" value="1"/>
</dbReference>
<dbReference type="PANTHER" id="PTHR23407:SF1">
    <property type="entry name" value="5-FORMYLTETRAHYDROFOLATE CYCLO-LIGASE"/>
    <property type="match status" value="1"/>
</dbReference>
<comment type="caution">
    <text evidence="5">The sequence shown here is derived from an EMBL/GenBank/DDBJ whole genome shotgun (WGS) entry which is preliminary data.</text>
</comment>
<organism evidence="5 6">
    <name type="scientific">Alsobacter ponti</name>
    <dbReference type="NCBI Taxonomy" id="2962936"/>
    <lineage>
        <taxon>Bacteria</taxon>
        <taxon>Pseudomonadati</taxon>
        <taxon>Pseudomonadota</taxon>
        <taxon>Alphaproteobacteria</taxon>
        <taxon>Hyphomicrobiales</taxon>
        <taxon>Alsobacteraceae</taxon>
        <taxon>Alsobacter</taxon>
    </lineage>
</organism>
<dbReference type="Gene3D" id="3.40.50.10420">
    <property type="entry name" value="NagB/RpiA/CoA transferase-like"/>
    <property type="match status" value="1"/>
</dbReference>
<gene>
    <name evidence="5" type="ORF">NK718_16615</name>
</gene>
<comment type="cofactor">
    <cofactor evidence="4">
        <name>Mg(2+)</name>
        <dbReference type="ChEBI" id="CHEBI:18420"/>
    </cofactor>
</comment>
<evidence type="ECO:0000313" key="5">
    <source>
        <dbReference type="EMBL" id="MCP8940152.1"/>
    </source>
</evidence>
<dbReference type="InterPro" id="IPR024185">
    <property type="entry name" value="FTHF_cligase-like_sf"/>
</dbReference>
<dbReference type="Pfam" id="PF01812">
    <property type="entry name" value="5-FTHF_cyc-lig"/>
    <property type="match status" value="1"/>
</dbReference>
<dbReference type="InterPro" id="IPR037171">
    <property type="entry name" value="NagB/RpiA_transferase-like"/>
</dbReference>
<dbReference type="Proteomes" id="UP001205890">
    <property type="component" value="Unassembled WGS sequence"/>
</dbReference>
<reference evidence="5 6" key="1">
    <citation type="submission" date="2022-07" db="EMBL/GenBank/DDBJ databases">
        <authorList>
            <person name="Li W.-J."/>
            <person name="Deng Q.-Q."/>
        </authorList>
    </citation>
    <scope>NUCLEOTIDE SEQUENCE [LARGE SCALE GENOMIC DNA]</scope>
    <source>
        <strain evidence="5 6">SYSU M60028</strain>
    </source>
</reference>
<accession>A0ABT1LF77</accession>
<dbReference type="EMBL" id="JANCLU010000018">
    <property type="protein sequence ID" value="MCP8940152.1"/>
    <property type="molecule type" value="Genomic_DNA"/>
</dbReference>
<proteinExistence type="inferred from homology"/>
<evidence type="ECO:0000313" key="6">
    <source>
        <dbReference type="Proteomes" id="UP001205890"/>
    </source>
</evidence>
<dbReference type="RefSeq" id="WP_254744557.1">
    <property type="nucleotide sequence ID" value="NZ_JANCLU010000018.1"/>
</dbReference>
<dbReference type="EC" id="6.3.3.2" evidence="4"/>